<comment type="caution">
    <text evidence="6">The sequence shown here is derived from an EMBL/GenBank/DDBJ whole genome shotgun (WGS) entry which is preliminary data.</text>
</comment>
<keyword evidence="3" id="KW-0547">Nucleotide-binding</keyword>
<proteinExistence type="inferred from homology"/>
<dbReference type="InterPro" id="IPR003593">
    <property type="entry name" value="AAA+_ATPase"/>
</dbReference>
<name>A0A554RWE3_9ACTN</name>
<organism evidence="6 7">
    <name type="scientific">Aeromicrobium piscarium</name>
    <dbReference type="NCBI Taxonomy" id="2590901"/>
    <lineage>
        <taxon>Bacteria</taxon>
        <taxon>Bacillati</taxon>
        <taxon>Actinomycetota</taxon>
        <taxon>Actinomycetes</taxon>
        <taxon>Propionibacteriales</taxon>
        <taxon>Nocardioidaceae</taxon>
        <taxon>Aeromicrobium</taxon>
    </lineage>
</organism>
<dbReference type="GO" id="GO:0016887">
    <property type="term" value="F:ATP hydrolysis activity"/>
    <property type="evidence" value="ECO:0007669"/>
    <property type="project" value="InterPro"/>
</dbReference>
<sequence>MTASQSIEPEDGGPTERALLEVSGLRQVYGRGANAFTAVDDVSFSIERGRSFGIVGETGSGKSSIAKAVTRLGAEPSGGSVVLDGTEVTTLPAGRLRQLRRRMQMVLQDPHASLNRRKTAASAIALGLETHGLGDREERRRRVDEVLETTGLRPEYGRSYPHQLSGGQAQRVNIARALAVEPELMVLDEPVSALDVSTQAQILNLLRRLQDQTRIAFLFIAHDLAIVRYMCDEVAVMYLGTFVERAPRDALFGNPLHPYTHLLLDAIPVPDPVTESNRERVSATSDSTTVRPAQGCRFRNRCPVGREERLCAEVEPPLVEAAPDHWVACHFPGPPRPAAGDSAEDVT</sequence>
<dbReference type="PROSITE" id="PS00211">
    <property type="entry name" value="ABC_TRANSPORTER_1"/>
    <property type="match status" value="1"/>
</dbReference>
<dbReference type="FunFam" id="3.40.50.300:FF:000016">
    <property type="entry name" value="Oligopeptide ABC transporter ATP-binding component"/>
    <property type="match status" value="1"/>
</dbReference>
<evidence type="ECO:0000256" key="3">
    <source>
        <dbReference type="ARBA" id="ARBA00022741"/>
    </source>
</evidence>
<keyword evidence="4 6" id="KW-0067">ATP-binding</keyword>
<dbReference type="SUPFAM" id="SSF52540">
    <property type="entry name" value="P-loop containing nucleoside triphosphate hydrolases"/>
    <property type="match status" value="1"/>
</dbReference>
<dbReference type="NCBIfam" id="TIGR01727">
    <property type="entry name" value="oligo_HPY"/>
    <property type="match status" value="1"/>
</dbReference>
<dbReference type="RefSeq" id="WP_143914272.1">
    <property type="nucleotide sequence ID" value="NZ_VLNT01000014.1"/>
</dbReference>
<feature type="domain" description="ABC transporter" evidence="5">
    <location>
        <begin position="20"/>
        <end position="264"/>
    </location>
</feature>
<dbReference type="Pfam" id="PF00005">
    <property type="entry name" value="ABC_tran"/>
    <property type="match status" value="1"/>
</dbReference>
<evidence type="ECO:0000256" key="2">
    <source>
        <dbReference type="ARBA" id="ARBA00022448"/>
    </source>
</evidence>
<dbReference type="SMART" id="SM00382">
    <property type="entry name" value="AAA"/>
    <property type="match status" value="1"/>
</dbReference>
<dbReference type="CDD" id="cd03257">
    <property type="entry name" value="ABC_NikE_OppD_transporters"/>
    <property type="match status" value="1"/>
</dbReference>
<gene>
    <name evidence="6" type="ORF">FNM00_14525</name>
</gene>
<dbReference type="InterPro" id="IPR050319">
    <property type="entry name" value="ABC_transp_ATP-bind"/>
</dbReference>
<dbReference type="GO" id="GO:0005524">
    <property type="term" value="F:ATP binding"/>
    <property type="evidence" value="ECO:0007669"/>
    <property type="project" value="UniProtKB-KW"/>
</dbReference>
<evidence type="ECO:0000256" key="4">
    <source>
        <dbReference type="ARBA" id="ARBA00022840"/>
    </source>
</evidence>
<dbReference type="AlphaFoldDB" id="A0A554RWE3"/>
<protein>
    <submittedName>
        <fullName evidence="6">ABC transporter ATP-binding protein</fullName>
    </submittedName>
</protein>
<dbReference type="EMBL" id="VLNT01000014">
    <property type="protein sequence ID" value="TSD58411.1"/>
    <property type="molecule type" value="Genomic_DNA"/>
</dbReference>
<dbReference type="Pfam" id="PF08352">
    <property type="entry name" value="oligo_HPY"/>
    <property type="match status" value="1"/>
</dbReference>
<dbReference type="InterPro" id="IPR003439">
    <property type="entry name" value="ABC_transporter-like_ATP-bd"/>
</dbReference>
<dbReference type="PROSITE" id="PS50893">
    <property type="entry name" value="ABC_TRANSPORTER_2"/>
    <property type="match status" value="1"/>
</dbReference>
<keyword evidence="2" id="KW-0813">Transport</keyword>
<dbReference type="InterPro" id="IPR027417">
    <property type="entry name" value="P-loop_NTPase"/>
</dbReference>
<evidence type="ECO:0000313" key="7">
    <source>
        <dbReference type="Proteomes" id="UP000316988"/>
    </source>
</evidence>
<comment type="similarity">
    <text evidence="1">Belongs to the ABC transporter superfamily.</text>
</comment>
<dbReference type="OrthoDB" id="5357528at2"/>
<dbReference type="GO" id="GO:0055085">
    <property type="term" value="P:transmembrane transport"/>
    <property type="evidence" value="ECO:0007669"/>
    <property type="project" value="UniProtKB-ARBA"/>
</dbReference>
<evidence type="ECO:0000313" key="6">
    <source>
        <dbReference type="EMBL" id="TSD58411.1"/>
    </source>
</evidence>
<accession>A0A554RWE3</accession>
<keyword evidence="7" id="KW-1185">Reference proteome</keyword>
<evidence type="ECO:0000259" key="5">
    <source>
        <dbReference type="PROSITE" id="PS50893"/>
    </source>
</evidence>
<reference evidence="6 7" key="1">
    <citation type="submission" date="2019-07" db="EMBL/GenBank/DDBJ databases">
        <authorList>
            <person name="Zhao L.H."/>
        </authorList>
    </citation>
    <scope>NUCLEOTIDE SEQUENCE [LARGE SCALE GENOMIC DNA]</scope>
    <source>
        <strain evidence="6 7">Co35</strain>
    </source>
</reference>
<evidence type="ECO:0000256" key="1">
    <source>
        <dbReference type="ARBA" id="ARBA00005417"/>
    </source>
</evidence>
<dbReference type="Proteomes" id="UP000316988">
    <property type="component" value="Unassembled WGS sequence"/>
</dbReference>
<dbReference type="PANTHER" id="PTHR43776">
    <property type="entry name" value="TRANSPORT ATP-BINDING PROTEIN"/>
    <property type="match status" value="1"/>
</dbReference>
<dbReference type="InterPro" id="IPR017871">
    <property type="entry name" value="ABC_transporter-like_CS"/>
</dbReference>
<dbReference type="InterPro" id="IPR013563">
    <property type="entry name" value="Oligopep_ABC_C"/>
</dbReference>
<dbReference type="GO" id="GO:0015833">
    <property type="term" value="P:peptide transport"/>
    <property type="evidence" value="ECO:0007669"/>
    <property type="project" value="InterPro"/>
</dbReference>
<dbReference type="Gene3D" id="3.40.50.300">
    <property type="entry name" value="P-loop containing nucleotide triphosphate hydrolases"/>
    <property type="match status" value="1"/>
</dbReference>
<dbReference type="PANTHER" id="PTHR43776:SF7">
    <property type="entry name" value="D,D-DIPEPTIDE TRANSPORT ATP-BINDING PROTEIN DDPF-RELATED"/>
    <property type="match status" value="1"/>
</dbReference>